<dbReference type="PANTHER" id="PTHR43370">
    <property type="entry name" value="SUGAR ABC TRANSPORTER INTEGRAL MEMBRANE PROTEIN-RELATED"/>
    <property type="match status" value="1"/>
</dbReference>
<evidence type="ECO:0000256" key="1">
    <source>
        <dbReference type="SAM" id="Phobius"/>
    </source>
</evidence>
<reference evidence="2" key="1">
    <citation type="submission" date="2020-05" db="EMBL/GenBank/DDBJ databases">
        <authorList>
            <person name="Chiriac C."/>
            <person name="Salcher M."/>
            <person name="Ghai R."/>
            <person name="Kavagutti S V."/>
        </authorList>
    </citation>
    <scope>NUCLEOTIDE SEQUENCE</scope>
</reference>
<protein>
    <submittedName>
        <fullName evidence="2">Unannotated protein</fullName>
    </submittedName>
</protein>
<gene>
    <name evidence="2" type="ORF">UFOPK2086_01042</name>
</gene>
<dbReference type="PANTHER" id="PTHR43370:SF2">
    <property type="entry name" value="ABC TRANSPORTER PERMEASE PROTEIN"/>
    <property type="match status" value="1"/>
</dbReference>
<sequence length="103" mass="11251">MAQSAAWHQAATTNGIGWIALALVVFAGWHPVRLIFGAILFGFCLRLPFTLQAEQITFIPSAFMQMLPYLATLIALIALSRPGSKNLRGAPKALGNPFVRDER</sequence>
<proteinExistence type="predicted"/>
<accession>A0A6J6JYK3</accession>
<dbReference type="AlphaFoldDB" id="A0A6J6JYK3"/>
<evidence type="ECO:0000313" key="2">
    <source>
        <dbReference type="EMBL" id="CAB4641588.1"/>
    </source>
</evidence>
<keyword evidence="1" id="KW-0812">Transmembrane</keyword>
<keyword evidence="1" id="KW-0472">Membrane</keyword>
<organism evidence="2">
    <name type="scientific">freshwater metagenome</name>
    <dbReference type="NCBI Taxonomy" id="449393"/>
    <lineage>
        <taxon>unclassified sequences</taxon>
        <taxon>metagenomes</taxon>
        <taxon>ecological metagenomes</taxon>
    </lineage>
</organism>
<feature type="transmembrane region" description="Helical" evidence="1">
    <location>
        <begin position="57"/>
        <end position="79"/>
    </location>
</feature>
<keyword evidence="1" id="KW-1133">Transmembrane helix</keyword>
<name>A0A6J6JYK3_9ZZZZ</name>
<dbReference type="EMBL" id="CAEZVQ010000158">
    <property type="protein sequence ID" value="CAB4641588.1"/>
    <property type="molecule type" value="Genomic_DNA"/>
</dbReference>